<dbReference type="AlphaFoldDB" id="A0AAJ7TW77"/>
<dbReference type="Pfam" id="PF01023">
    <property type="entry name" value="S_100"/>
    <property type="match status" value="1"/>
</dbReference>
<dbReference type="SMART" id="SM00054">
    <property type="entry name" value="EFh"/>
    <property type="match status" value="1"/>
</dbReference>
<dbReference type="InterPro" id="IPR011992">
    <property type="entry name" value="EF-hand-dom_pair"/>
</dbReference>
<dbReference type="GO" id="GO:0005509">
    <property type="term" value="F:calcium ion binding"/>
    <property type="evidence" value="ECO:0007669"/>
    <property type="project" value="InterPro"/>
</dbReference>
<keyword evidence="4 5" id="KW-0106">Calcium</keyword>
<dbReference type="InterPro" id="IPR013787">
    <property type="entry name" value="S100_Ca-bd_sub"/>
</dbReference>
<keyword evidence="7" id="KW-1185">Reference proteome</keyword>
<evidence type="ECO:0000256" key="4">
    <source>
        <dbReference type="ARBA" id="ARBA00022837"/>
    </source>
</evidence>
<dbReference type="Proteomes" id="UP001318040">
    <property type="component" value="Chromosome 40"/>
</dbReference>
<evidence type="ECO:0000256" key="3">
    <source>
        <dbReference type="ARBA" id="ARBA00022737"/>
    </source>
</evidence>
<keyword evidence="3" id="KW-0677">Repeat</keyword>
<dbReference type="SUPFAM" id="SSF47473">
    <property type="entry name" value="EF-hand"/>
    <property type="match status" value="1"/>
</dbReference>
<dbReference type="SMART" id="SM01394">
    <property type="entry name" value="S_100"/>
    <property type="match status" value="1"/>
</dbReference>
<name>A0AAJ7TW77_PETMA</name>
<dbReference type="PROSITE" id="PS00303">
    <property type="entry name" value="S100_CABP"/>
    <property type="match status" value="1"/>
</dbReference>
<evidence type="ECO:0000256" key="2">
    <source>
        <dbReference type="ARBA" id="ARBA00022723"/>
    </source>
</evidence>
<feature type="domain" description="EF-hand" evidence="6">
    <location>
        <begin position="50"/>
        <end position="85"/>
    </location>
</feature>
<dbReference type="PROSITE" id="PS50222">
    <property type="entry name" value="EF_HAND_2"/>
    <property type="match status" value="1"/>
</dbReference>
<dbReference type="GO" id="GO:0048306">
    <property type="term" value="F:calcium-dependent protein binding"/>
    <property type="evidence" value="ECO:0007669"/>
    <property type="project" value="TreeGrafter"/>
</dbReference>
<dbReference type="CDD" id="cd00213">
    <property type="entry name" value="S-100"/>
    <property type="match status" value="1"/>
</dbReference>
<dbReference type="InterPro" id="IPR001751">
    <property type="entry name" value="S100/CaBP7/8-like_CS"/>
</dbReference>
<evidence type="ECO:0000259" key="6">
    <source>
        <dbReference type="PROSITE" id="PS50222"/>
    </source>
</evidence>
<proteinExistence type="inferred from homology"/>
<keyword evidence="2 5" id="KW-0479">Metal-binding</keyword>
<dbReference type="InterPro" id="IPR018247">
    <property type="entry name" value="EF_Hand_1_Ca_BS"/>
</dbReference>
<dbReference type="Gene3D" id="1.10.238.10">
    <property type="entry name" value="EF-hand"/>
    <property type="match status" value="1"/>
</dbReference>
<evidence type="ECO:0000256" key="1">
    <source>
        <dbReference type="ARBA" id="ARBA00007323"/>
    </source>
</evidence>
<dbReference type="PANTHER" id="PTHR11639:SF134">
    <property type="entry name" value="PROTEIN S100-A1-RELATED"/>
    <property type="match status" value="1"/>
</dbReference>
<reference evidence="8" key="1">
    <citation type="submission" date="2025-08" db="UniProtKB">
        <authorList>
            <consortium name="RefSeq"/>
        </authorList>
    </citation>
    <scope>IDENTIFICATION</scope>
    <source>
        <tissue evidence="8">Sperm</tissue>
    </source>
</reference>
<gene>
    <name evidence="8" type="primary">LOC116950767</name>
</gene>
<evidence type="ECO:0000313" key="7">
    <source>
        <dbReference type="Proteomes" id="UP001318040"/>
    </source>
</evidence>
<dbReference type="KEGG" id="pmrn:116950767"/>
<evidence type="ECO:0000256" key="5">
    <source>
        <dbReference type="RuleBase" id="RU361184"/>
    </source>
</evidence>
<organism evidence="7 8">
    <name type="scientific">Petromyzon marinus</name>
    <name type="common">Sea lamprey</name>
    <dbReference type="NCBI Taxonomy" id="7757"/>
    <lineage>
        <taxon>Eukaryota</taxon>
        <taxon>Metazoa</taxon>
        <taxon>Chordata</taxon>
        <taxon>Craniata</taxon>
        <taxon>Vertebrata</taxon>
        <taxon>Cyclostomata</taxon>
        <taxon>Hyperoartia</taxon>
        <taxon>Petromyzontiformes</taxon>
        <taxon>Petromyzontidae</taxon>
        <taxon>Petromyzon</taxon>
    </lineage>
</organism>
<dbReference type="InterPro" id="IPR034325">
    <property type="entry name" value="S-100_dom"/>
</dbReference>
<dbReference type="PROSITE" id="PS00018">
    <property type="entry name" value="EF_HAND_1"/>
    <property type="match status" value="1"/>
</dbReference>
<comment type="similarity">
    <text evidence="1 5">Belongs to the S-100 family.</text>
</comment>
<accession>A0AAJ7TW77</accession>
<dbReference type="GO" id="GO:0046914">
    <property type="term" value="F:transition metal ion binding"/>
    <property type="evidence" value="ECO:0007669"/>
    <property type="project" value="InterPro"/>
</dbReference>
<dbReference type="RefSeq" id="XP_032824714.1">
    <property type="nucleotide sequence ID" value="XM_032968823.1"/>
</dbReference>
<dbReference type="InterPro" id="IPR002048">
    <property type="entry name" value="EF_hand_dom"/>
</dbReference>
<sequence length="101" mass="11336">MAQPKLDGIIKDIVLVFNAYSSESGDATTLSKEELGELMRSELPGFLNQLDPGMLDQLMQDLDTDEDGQVNFQEFMSLLSIITIQCDEEYMKLKQKKGGRS</sequence>
<protein>
    <recommendedName>
        <fullName evidence="5">Protein S100</fullName>
    </recommendedName>
    <alternativeName>
        <fullName evidence="5">S100 calcium-binding protein</fullName>
    </alternativeName>
</protein>
<dbReference type="PANTHER" id="PTHR11639">
    <property type="entry name" value="S100 CALCIUM-BINDING PROTEIN"/>
    <property type="match status" value="1"/>
</dbReference>
<evidence type="ECO:0000313" key="8">
    <source>
        <dbReference type="RefSeq" id="XP_032824714.1"/>
    </source>
</evidence>
<dbReference type="Pfam" id="PF00036">
    <property type="entry name" value="EF-hand_1"/>
    <property type="match status" value="1"/>
</dbReference>